<sequence>MKFSRSLKYNAVPDWQDYYLKYSQLKRLIYSLQSEELKLDAREGEVLGQKEGTVGQKGSKLKSFFWRGGSGDKNELESGFELEDFEEDTREFSGDKVKKTSKFLFDVENRRSSVSSGNTLFNPQEIFLSKLNDEKLKIDAFYKKLEAQLYKQIETLIKDLENAGSGRCRRISDQEEAAEGLLPVSEVEIESVAPSKPSRRLSQNEAHELSDEEEEEEEGYYENSATQHTVLLDHSEFNIKSQQRSILKKKIVDLYVELSQVKSFIELNRIGFLKITKKFDKTFTANIRSQLIESGEFFNDTYVFQTDTLKTLDGQINDLVEFYTVITESKDVEECRNKLRSHLRDYIVWERNTVWKDILGLESTINNIVAVGKQNGEISNADNILHIDYYSYQLSKPIRFRGLVISKLTIPKLFFGIRALKIYLIALLTIILLCVHTFDDKAQQRCMALVECVALLWATEALPLFVTAMLVPLFVVLFQVLKDEHGTILSATAASSRILSQMWSSTIMVLLAGFTLAAALSKYNIARIFASYLLTAAGTKPRNVLLVVMCVVFFLSMWISNVAAPMLTYSLIHTVLRTLNSDTPFAKALVLGVALAANIGGMSSPISSPQNVISMDYLKPYNVGWGQFFAVSMPTCLVSLILVWLLLILTFKINTTKLKAYKPIKDTFTLKQCFIIIVTLATIFLWCVLSRIETTFGSAGLIAVIPIILFFGTSLLTAQDINNFPWSIVILAMGGIALGSAVSSSGLLATIARALQQRVMHYSLYSVLVIFGLVMLIVGTFVSHTVSAIIIIPLVKEIGENLSNPKAAPILVFGCALIASCGMGLASSGFPNVTAISITDEVGNRYLNVNTFITRGVPASILAYLSVITLGFAIMNSVIPNPT</sequence>
<feature type="transmembrane region" description="Helical" evidence="7">
    <location>
        <begin position="698"/>
        <end position="716"/>
    </location>
</feature>
<evidence type="ECO:0000256" key="3">
    <source>
        <dbReference type="ARBA" id="ARBA00022692"/>
    </source>
</evidence>
<dbReference type="Pfam" id="PF03105">
    <property type="entry name" value="SPX"/>
    <property type="match status" value="1"/>
</dbReference>
<dbReference type="GeneID" id="11471495"/>
<dbReference type="Pfam" id="PF03600">
    <property type="entry name" value="CitMHS"/>
    <property type="match status" value="1"/>
</dbReference>
<feature type="transmembrane region" description="Helical" evidence="7">
    <location>
        <begin position="420"/>
        <end position="438"/>
    </location>
</feature>
<dbReference type="RefSeq" id="XP_003648249.1">
    <property type="nucleotide sequence ID" value="XM_003648201.1"/>
</dbReference>
<dbReference type="FunCoup" id="G8JX58">
    <property type="interactions" value="121"/>
</dbReference>
<keyword evidence="10" id="KW-1185">Reference proteome</keyword>
<protein>
    <recommendedName>
        <fullName evidence="8">SPX domain-containing protein</fullName>
    </recommendedName>
</protein>
<dbReference type="PANTHER" id="PTHR10283">
    <property type="entry name" value="SOLUTE CARRIER FAMILY 13 MEMBER"/>
    <property type="match status" value="1"/>
</dbReference>
<feature type="transmembrane region" description="Helical" evidence="7">
    <location>
        <begin position="588"/>
        <end position="608"/>
    </location>
</feature>
<feature type="compositionally biased region" description="Acidic residues" evidence="6">
    <location>
        <begin position="210"/>
        <end position="220"/>
    </location>
</feature>
<dbReference type="EMBL" id="CP002504">
    <property type="protein sequence ID" value="AET41432.1"/>
    <property type="molecule type" value="Genomic_DNA"/>
</dbReference>
<proteinExistence type="predicted"/>
<feature type="transmembrane region" description="Helical" evidence="7">
    <location>
        <begin position="807"/>
        <end position="826"/>
    </location>
</feature>
<comment type="subcellular location">
    <subcellularLocation>
        <location evidence="1">Membrane</location>
        <topology evidence="1">Multi-pass membrane protein</topology>
    </subcellularLocation>
</comment>
<organism evidence="9 10">
    <name type="scientific">Eremothecium cymbalariae (strain CBS 270.75 / DBVPG 7215 / KCTC 17166 / NRRL Y-17582)</name>
    <name type="common">Yeast</name>
    <dbReference type="NCBI Taxonomy" id="931890"/>
    <lineage>
        <taxon>Eukaryota</taxon>
        <taxon>Fungi</taxon>
        <taxon>Dikarya</taxon>
        <taxon>Ascomycota</taxon>
        <taxon>Saccharomycotina</taxon>
        <taxon>Saccharomycetes</taxon>
        <taxon>Saccharomycetales</taxon>
        <taxon>Saccharomycetaceae</taxon>
        <taxon>Eremothecium</taxon>
    </lineage>
</organism>
<keyword evidence="2" id="KW-0813">Transport</keyword>
<evidence type="ECO:0000259" key="8">
    <source>
        <dbReference type="PROSITE" id="PS51382"/>
    </source>
</evidence>
<dbReference type="GO" id="GO:0005315">
    <property type="term" value="F:phosphate transmembrane transporter activity"/>
    <property type="evidence" value="ECO:0007669"/>
    <property type="project" value="TreeGrafter"/>
</dbReference>
<evidence type="ECO:0000313" key="10">
    <source>
        <dbReference type="Proteomes" id="UP000006790"/>
    </source>
</evidence>
<feature type="transmembrane region" description="Helical" evidence="7">
    <location>
        <begin position="461"/>
        <end position="481"/>
    </location>
</feature>
<evidence type="ECO:0000256" key="4">
    <source>
        <dbReference type="ARBA" id="ARBA00022989"/>
    </source>
</evidence>
<dbReference type="PROSITE" id="PS51382">
    <property type="entry name" value="SPX"/>
    <property type="match status" value="1"/>
</dbReference>
<dbReference type="PANTHER" id="PTHR10283:SF110">
    <property type="entry name" value="INORGANIC PHOSPHATE TRANSPORTER PHO87-RELATED"/>
    <property type="match status" value="1"/>
</dbReference>
<dbReference type="InParanoid" id="G8JX58"/>
<evidence type="ECO:0000256" key="2">
    <source>
        <dbReference type="ARBA" id="ARBA00022448"/>
    </source>
</evidence>
<dbReference type="OrthoDB" id="10260443at2759"/>
<dbReference type="OMA" id="DINNFPW"/>
<dbReference type="CDD" id="cd01115">
    <property type="entry name" value="SLC13_permease"/>
    <property type="match status" value="1"/>
</dbReference>
<keyword evidence="5 7" id="KW-0472">Membrane</keyword>
<evidence type="ECO:0000256" key="6">
    <source>
        <dbReference type="SAM" id="MobiDB-lite"/>
    </source>
</evidence>
<dbReference type="Proteomes" id="UP000006790">
    <property type="component" value="Chromosome 8"/>
</dbReference>
<dbReference type="HOGENOM" id="CLU_005170_8_0_1"/>
<dbReference type="GO" id="GO:0006797">
    <property type="term" value="P:polyphosphate metabolic process"/>
    <property type="evidence" value="ECO:0007669"/>
    <property type="project" value="TreeGrafter"/>
</dbReference>
<evidence type="ECO:0000256" key="1">
    <source>
        <dbReference type="ARBA" id="ARBA00004141"/>
    </source>
</evidence>
<keyword evidence="3 7" id="KW-0812">Transmembrane</keyword>
<evidence type="ECO:0000256" key="5">
    <source>
        <dbReference type="ARBA" id="ARBA00023136"/>
    </source>
</evidence>
<feature type="transmembrane region" description="Helical" evidence="7">
    <location>
        <begin position="764"/>
        <end position="795"/>
    </location>
</feature>
<dbReference type="GO" id="GO:0006817">
    <property type="term" value="P:phosphate ion transport"/>
    <property type="evidence" value="ECO:0007669"/>
    <property type="project" value="TreeGrafter"/>
</dbReference>
<dbReference type="AlphaFoldDB" id="G8JX58"/>
<evidence type="ECO:0000256" key="7">
    <source>
        <dbReference type="SAM" id="Phobius"/>
    </source>
</evidence>
<feature type="transmembrane region" description="Helical" evidence="7">
    <location>
        <begin position="628"/>
        <end position="651"/>
    </location>
</feature>
<dbReference type="eggNOG" id="KOG1281">
    <property type="taxonomic scope" value="Eukaryota"/>
</dbReference>
<feature type="transmembrane region" description="Helical" evidence="7">
    <location>
        <begin position="728"/>
        <end position="752"/>
    </location>
</feature>
<gene>
    <name evidence="9" type="ordered locus">Ecym_8141</name>
</gene>
<feature type="domain" description="SPX" evidence="8">
    <location>
        <begin position="1"/>
        <end position="293"/>
    </location>
</feature>
<keyword evidence="4 7" id="KW-1133">Transmembrane helix</keyword>
<feature type="transmembrane region" description="Helical" evidence="7">
    <location>
        <begin position="861"/>
        <end position="879"/>
    </location>
</feature>
<dbReference type="GO" id="GO:0005886">
    <property type="term" value="C:plasma membrane"/>
    <property type="evidence" value="ECO:0007669"/>
    <property type="project" value="TreeGrafter"/>
</dbReference>
<dbReference type="STRING" id="931890.G8JX58"/>
<dbReference type="InterPro" id="IPR004680">
    <property type="entry name" value="Cit_transptr-like_dom"/>
</dbReference>
<dbReference type="KEGG" id="erc:Ecym_8141"/>
<feature type="transmembrane region" description="Helical" evidence="7">
    <location>
        <begin position="545"/>
        <end position="567"/>
    </location>
</feature>
<reference evidence="10" key="1">
    <citation type="journal article" date="2012" name="G3 (Bethesda)">
        <title>Pichia sorbitophila, an interspecies yeast hybrid reveals early steps of genome resolution following polyploidization.</title>
        <authorList>
            <person name="Leh Louis V."/>
            <person name="Despons L."/>
            <person name="Friedrich A."/>
            <person name="Martin T."/>
            <person name="Durrens P."/>
            <person name="Casaregola S."/>
            <person name="Neuveglise C."/>
            <person name="Fairhead C."/>
            <person name="Marck C."/>
            <person name="Cruz J.A."/>
            <person name="Straub M.L."/>
            <person name="Kugler V."/>
            <person name="Sacerdot C."/>
            <person name="Uzunov Z."/>
            <person name="Thierry A."/>
            <person name="Weiss S."/>
            <person name="Bleykasten C."/>
            <person name="De Montigny J."/>
            <person name="Jacques N."/>
            <person name="Jung P."/>
            <person name="Lemaire M."/>
            <person name="Mallet S."/>
            <person name="Morel G."/>
            <person name="Richard G.F."/>
            <person name="Sarkar A."/>
            <person name="Savel G."/>
            <person name="Schacherer J."/>
            <person name="Seret M.L."/>
            <person name="Talla E."/>
            <person name="Samson G."/>
            <person name="Jubin C."/>
            <person name="Poulain J."/>
            <person name="Vacherie B."/>
            <person name="Barbe V."/>
            <person name="Pelletier E."/>
            <person name="Sherman D.J."/>
            <person name="Westhof E."/>
            <person name="Weissenbach J."/>
            <person name="Baret P.V."/>
            <person name="Wincker P."/>
            <person name="Gaillardin C."/>
            <person name="Dujon B."/>
            <person name="Souciet J.L."/>
        </authorList>
    </citation>
    <scope>NUCLEOTIDE SEQUENCE [LARGE SCALE GENOMIC DNA]</scope>
    <source>
        <strain evidence="10">CBS 270.75 / DBVPG 7215 / KCTC 17166 / NRRL Y-17582</strain>
    </source>
</reference>
<name>G8JX58_ERECY</name>
<feature type="transmembrane region" description="Helical" evidence="7">
    <location>
        <begin position="502"/>
        <end position="525"/>
    </location>
</feature>
<feature type="transmembrane region" description="Helical" evidence="7">
    <location>
        <begin position="672"/>
        <end position="692"/>
    </location>
</feature>
<feature type="region of interest" description="Disordered" evidence="6">
    <location>
        <begin position="193"/>
        <end position="223"/>
    </location>
</feature>
<evidence type="ECO:0000313" key="9">
    <source>
        <dbReference type="EMBL" id="AET41432.1"/>
    </source>
</evidence>
<dbReference type="InterPro" id="IPR004331">
    <property type="entry name" value="SPX_dom"/>
</dbReference>
<accession>G8JX58</accession>
<dbReference type="CDD" id="cd14478">
    <property type="entry name" value="SPX_PHO87_PHO90_like"/>
    <property type="match status" value="1"/>
</dbReference>